<dbReference type="OrthoDB" id="945646at2"/>
<dbReference type="EMBL" id="LT629740">
    <property type="protein sequence ID" value="SDS15836.1"/>
    <property type="molecule type" value="Genomic_DNA"/>
</dbReference>
<dbReference type="AlphaFoldDB" id="A0A1H1PXJ8"/>
<keyword evidence="3" id="KW-1185">Reference proteome</keyword>
<keyword evidence="1" id="KW-0472">Membrane</keyword>
<sequence length="138" mass="15380">MDKSVKIKKHSYRVLYMLAGFLTFFLLFIYILVKPSVEGQALEDLQNAGSIEDVHVSWEKHKPDLAGDEDYLTAVRGKLSSFNLSAKETGDCLQWLPKPPESLNLIVVPDLSGRIDDEVVYYGDVDHPVSGQIDPGVS</sequence>
<dbReference type="RefSeq" id="WP_091369155.1">
    <property type="nucleotide sequence ID" value="NZ_LT629740.1"/>
</dbReference>
<feature type="transmembrane region" description="Helical" evidence="1">
    <location>
        <begin position="12"/>
        <end position="33"/>
    </location>
</feature>
<gene>
    <name evidence="2" type="ORF">SAMN05216490_0643</name>
</gene>
<reference evidence="2 3" key="1">
    <citation type="submission" date="2016-10" db="EMBL/GenBank/DDBJ databases">
        <authorList>
            <person name="de Groot N.N."/>
        </authorList>
    </citation>
    <scope>NUCLEOTIDE SEQUENCE [LARGE SCALE GENOMIC DNA]</scope>
    <source>
        <strain evidence="2 3">MP1X4</strain>
    </source>
</reference>
<keyword evidence="1" id="KW-1133">Transmembrane helix</keyword>
<name>A0A1H1PXJ8_MUCMA</name>
<accession>A0A1H1PXJ8</accession>
<evidence type="ECO:0000313" key="3">
    <source>
        <dbReference type="Proteomes" id="UP000199679"/>
    </source>
</evidence>
<dbReference type="Proteomes" id="UP000199679">
    <property type="component" value="Chromosome I"/>
</dbReference>
<evidence type="ECO:0000256" key="1">
    <source>
        <dbReference type="SAM" id="Phobius"/>
    </source>
</evidence>
<keyword evidence="1" id="KW-0812">Transmembrane</keyword>
<proteinExistence type="predicted"/>
<evidence type="ECO:0000313" key="2">
    <source>
        <dbReference type="EMBL" id="SDS15836.1"/>
    </source>
</evidence>
<dbReference type="STRING" id="652787.SAMN05216490_0643"/>
<organism evidence="2 3">
    <name type="scientific">Mucilaginibacter mallensis</name>
    <dbReference type="NCBI Taxonomy" id="652787"/>
    <lineage>
        <taxon>Bacteria</taxon>
        <taxon>Pseudomonadati</taxon>
        <taxon>Bacteroidota</taxon>
        <taxon>Sphingobacteriia</taxon>
        <taxon>Sphingobacteriales</taxon>
        <taxon>Sphingobacteriaceae</taxon>
        <taxon>Mucilaginibacter</taxon>
    </lineage>
</organism>
<protein>
    <submittedName>
        <fullName evidence="2">Uncharacterized protein</fullName>
    </submittedName>
</protein>